<accession>A0A0F5MQS5</accession>
<dbReference type="Proteomes" id="UP000033358">
    <property type="component" value="Unassembled WGS sequence"/>
</dbReference>
<evidence type="ECO:0000313" key="2">
    <source>
        <dbReference type="Proteomes" id="UP000033358"/>
    </source>
</evidence>
<gene>
    <name evidence="1" type="ORF">SZ25_00547</name>
</gene>
<keyword evidence="2" id="KW-1185">Reference proteome</keyword>
<protein>
    <submittedName>
        <fullName evidence="1">Uncharacterized protein</fullName>
    </submittedName>
</protein>
<organism evidence="1 2">
    <name type="scientific">Candidatus Arcanibacter lacustris</name>
    <dbReference type="NCBI Taxonomy" id="1607817"/>
    <lineage>
        <taxon>Bacteria</taxon>
        <taxon>Pseudomonadati</taxon>
        <taxon>Pseudomonadota</taxon>
        <taxon>Alphaproteobacteria</taxon>
        <taxon>Rickettsiales</taxon>
        <taxon>Candidatus Arcanibacter</taxon>
    </lineage>
</organism>
<sequence>MTNDPALLLSDIKNKLEAQKVNILRGESIDFDQLHNDIEQFLKIANISGDNFNLYREDLDHIRAIITGLTSNLSSEANFIKTKISNLDDNVAINKAYMSHQDK</sequence>
<proteinExistence type="predicted"/>
<comment type="caution">
    <text evidence="1">The sequence shown here is derived from an EMBL/GenBank/DDBJ whole genome shotgun (WGS) entry which is preliminary data.</text>
</comment>
<name>A0A0F5MQS5_9RICK</name>
<evidence type="ECO:0000313" key="1">
    <source>
        <dbReference type="EMBL" id="KKB96397.1"/>
    </source>
</evidence>
<reference evidence="1 2" key="1">
    <citation type="submission" date="2015-02" db="EMBL/GenBank/DDBJ databases">
        <title>Single cell genomics of a rare environmental alphaproteobacterium provides unique insights into Rickettsiaceae evolution.</title>
        <authorList>
            <person name="Martijn J."/>
            <person name="Schulz F."/>
            <person name="Zaremba-Niedzwiedzka K."/>
            <person name="Viklund J."/>
            <person name="Stepanauskas R."/>
            <person name="Andersson S.G.E."/>
            <person name="Horn M."/>
            <person name="Guy L."/>
            <person name="Ettema T.J.G."/>
        </authorList>
    </citation>
    <scope>NUCLEOTIDE SEQUENCE [LARGE SCALE GENOMIC DNA]</scope>
    <source>
        <strain evidence="1 2">SCGC AAA041-L04</strain>
    </source>
</reference>
<dbReference type="AlphaFoldDB" id="A0A0F5MQS5"/>
<dbReference type="EMBL" id="JYHA01000087">
    <property type="protein sequence ID" value="KKB96397.1"/>
    <property type="molecule type" value="Genomic_DNA"/>
</dbReference>